<comment type="caution">
    <text evidence="2">The sequence shown here is derived from an EMBL/GenBank/DDBJ whole genome shotgun (WGS) entry which is preliminary data.</text>
</comment>
<sequence length="157" mass="18355">MQSFRQLTSKIKSLEKVKSPSTKTYLDIIGITIDAFQQEKPLFLPEEKFPVGEVLKKLLPLFDHAYRQYARGLEVESRQHAQISRSGLQFIFDDLSNENNELGEKLNEFLKSEPVKLVEDFIENTTGINYDYGSLWPVDMATIPESHYWWFFIETDK</sequence>
<dbReference type="Proteomes" id="UP000663845">
    <property type="component" value="Unassembled WGS sequence"/>
</dbReference>
<proteinExistence type="predicted"/>
<name>A0A818QTT6_9BILA</name>
<protein>
    <submittedName>
        <fullName evidence="2">Uncharacterized protein</fullName>
    </submittedName>
</protein>
<evidence type="ECO:0000313" key="1">
    <source>
        <dbReference type="EMBL" id="CAF1168128.1"/>
    </source>
</evidence>
<dbReference type="AlphaFoldDB" id="A0A818QTT6"/>
<organism evidence="2 3">
    <name type="scientific">Adineta steineri</name>
    <dbReference type="NCBI Taxonomy" id="433720"/>
    <lineage>
        <taxon>Eukaryota</taxon>
        <taxon>Metazoa</taxon>
        <taxon>Spiralia</taxon>
        <taxon>Gnathifera</taxon>
        <taxon>Rotifera</taxon>
        <taxon>Eurotatoria</taxon>
        <taxon>Bdelloidea</taxon>
        <taxon>Adinetida</taxon>
        <taxon>Adinetidae</taxon>
        <taxon>Adineta</taxon>
    </lineage>
</organism>
<dbReference type="EMBL" id="CAJOAZ010000429">
    <property type="protein sequence ID" value="CAF3646586.1"/>
    <property type="molecule type" value="Genomic_DNA"/>
</dbReference>
<evidence type="ECO:0000313" key="2">
    <source>
        <dbReference type="EMBL" id="CAF3646586.1"/>
    </source>
</evidence>
<gene>
    <name evidence="1" type="ORF">JYZ213_LOCUS25053</name>
    <name evidence="2" type="ORF">OXD698_LOCUS8774</name>
</gene>
<accession>A0A818QTT6</accession>
<reference evidence="2" key="1">
    <citation type="submission" date="2021-02" db="EMBL/GenBank/DDBJ databases">
        <authorList>
            <person name="Nowell W R."/>
        </authorList>
    </citation>
    <scope>NUCLEOTIDE SEQUENCE</scope>
</reference>
<evidence type="ECO:0000313" key="3">
    <source>
        <dbReference type="Proteomes" id="UP000663844"/>
    </source>
</evidence>
<dbReference type="Proteomes" id="UP000663844">
    <property type="component" value="Unassembled WGS sequence"/>
</dbReference>
<dbReference type="EMBL" id="CAJNOG010000315">
    <property type="protein sequence ID" value="CAF1168128.1"/>
    <property type="molecule type" value="Genomic_DNA"/>
</dbReference>